<dbReference type="Proteomes" id="UP000613266">
    <property type="component" value="Unassembled WGS sequence"/>
</dbReference>
<name>A0A931J474_9BURK</name>
<evidence type="ECO:0000259" key="2">
    <source>
        <dbReference type="PROSITE" id="PS50056"/>
    </source>
</evidence>
<evidence type="ECO:0000256" key="1">
    <source>
        <dbReference type="SAM" id="Phobius"/>
    </source>
</evidence>
<dbReference type="PROSITE" id="PS50056">
    <property type="entry name" value="TYR_PHOSPHATASE_2"/>
    <property type="match status" value="1"/>
</dbReference>
<accession>A0A931J474</accession>
<protein>
    <submittedName>
        <fullName evidence="3">Phosphatase PAP2/dual specificity phosphatase family protein</fullName>
    </submittedName>
</protein>
<proteinExistence type="predicted"/>
<dbReference type="InterPro" id="IPR020422">
    <property type="entry name" value="TYR_PHOSPHATASE_DUAL_dom"/>
</dbReference>
<feature type="transmembrane region" description="Helical" evidence="1">
    <location>
        <begin position="245"/>
        <end position="271"/>
    </location>
</feature>
<comment type="caution">
    <text evidence="3">The sequence shown here is derived from an EMBL/GenBank/DDBJ whole genome shotgun (WGS) entry which is preliminary data.</text>
</comment>
<feature type="domain" description="Tyrosine specific protein phosphatases" evidence="2">
    <location>
        <begin position="370"/>
        <end position="438"/>
    </location>
</feature>
<reference evidence="3" key="1">
    <citation type="submission" date="2020-12" db="EMBL/GenBank/DDBJ databases">
        <title>The genome sequence of Inhella sp. 1Y17.</title>
        <authorList>
            <person name="Liu Y."/>
        </authorList>
    </citation>
    <scope>NUCLEOTIDE SEQUENCE</scope>
    <source>
        <strain evidence="3">1Y17</strain>
    </source>
</reference>
<dbReference type="RefSeq" id="WP_198113094.1">
    <property type="nucleotide sequence ID" value="NZ_JAEDAK010000020.1"/>
</dbReference>
<keyword evidence="4" id="KW-1185">Reference proteome</keyword>
<dbReference type="PANTHER" id="PTHR47216:SF4">
    <property type="entry name" value="OS01G0859400 PROTEIN"/>
    <property type="match status" value="1"/>
</dbReference>
<dbReference type="AlphaFoldDB" id="A0A931J474"/>
<keyword evidence="1" id="KW-0812">Transmembrane</keyword>
<dbReference type="PANTHER" id="PTHR47216">
    <property type="match status" value="1"/>
</dbReference>
<dbReference type="EMBL" id="JAEDAK010000020">
    <property type="protein sequence ID" value="MBH9579291.1"/>
    <property type="molecule type" value="Genomic_DNA"/>
</dbReference>
<keyword evidence="1" id="KW-1133">Transmembrane helix</keyword>
<gene>
    <name evidence="3" type="ORF">I7X39_20540</name>
</gene>
<dbReference type="SUPFAM" id="SSF52799">
    <property type="entry name" value="(Phosphotyrosine protein) phosphatases II"/>
    <property type="match status" value="1"/>
</dbReference>
<organism evidence="3 4">
    <name type="scientific">Inhella proteolytica</name>
    <dbReference type="NCBI Taxonomy" id="2795029"/>
    <lineage>
        <taxon>Bacteria</taxon>
        <taxon>Pseudomonadati</taxon>
        <taxon>Pseudomonadota</taxon>
        <taxon>Betaproteobacteria</taxon>
        <taxon>Burkholderiales</taxon>
        <taxon>Sphaerotilaceae</taxon>
        <taxon>Inhella</taxon>
    </lineage>
</organism>
<dbReference type="InterPro" id="IPR029021">
    <property type="entry name" value="Prot-tyrosine_phosphatase-like"/>
</dbReference>
<feature type="transmembrane region" description="Helical" evidence="1">
    <location>
        <begin position="85"/>
        <end position="102"/>
    </location>
</feature>
<feature type="transmembrane region" description="Helical" evidence="1">
    <location>
        <begin position="220"/>
        <end position="239"/>
    </location>
</feature>
<evidence type="ECO:0000313" key="3">
    <source>
        <dbReference type="EMBL" id="MBH9579291.1"/>
    </source>
</evidence>
<dbReference type="SMART" id="SM00195">
    <property type="entry name" value="DSPc"/>
    <property type="match status" value="1"/>
</dbReference>
<feature type="transmembrane region" description="Helical" evidence="1">
    <location>
        <begin position="157"/>
        <end position="175"/>
    </location>
</feature>
<feature type="transmembrane region" description="Helical" evidence="1">
    <location>
        <begin position="52"/>
        <end position="73"/>
    </location>
</feature>
<evidence type="ECO:0000313" key="4">
    <source>
        <dbReference type="Proteomes" id="UP000613266"/>
    </source>
</evidence>
<sequence length="445" mass="47911">MKLGALQRRALLWLAFLGPFFYASYGLANHLASRRGAVPTLAFAWEAQIPFLAWTILPYWSLNLFYAASPFLFRRAQALDAHGRRLLLAQVLAVACFLIWPLRFGFERPAAEGWAGALFAALMSFDQPYNQAPSLHIALLLILWQPYAQRLQGLARWALHAWFALIGVSVLTTYQHHFIDIPAGAALGLLCMSLLPLEGRAPAAGAEQAGQLGRRLARRYALGAAAALAAGLGLVALGLRQPGPGAGALIGAAGLLLAWTALALAGVAWIYRGARGEGFQKRADGQFPIGPRLLLAPYRLGAWLNSRWHTRGGRARTEVWPGVWLSRQPSAAELRRARPAGLIDAAPELALRHGAAERLPLLDLLVPSPQQLRRGAEAIEAARPRGAVWVCCALGYSRSAAIVATWLLRSGAARDAAAAARLLQRLRPGVALSAAHWQAIAAAAQ</sequence>
<dbReference type="CDD" id="cd03386">
    <property type="entry name" value="PAP2_Aur1_like"/>
    <property type="match status" value="1"/>
</dbReference>
<keyword evidence="1" id="KW-0472">Membrane</keyword>
<dbReference type="InterPro" id="IPR000387">
    <property type="entry name" value="Tyr_Pase_dom"/>
</dbReference>
<dbReference type="Gene3D" id="3.90.190.10">
    <property type="entry name" value="Protein tyrosine phosphatase superfamily"/>
    <property type="match status" value="1"/>
</dbReference>